<organism evidence="2 3">
    <name type="scientific">Paraburkholderia polaris</name>
    <dbReference type="NCBI Taxonomy" id="2728848"/>
    <lineage>
        <taxon>Bacteria</taxon>
        <taxon>Pseudomonadati</taxon>
        <taxon>Pseudomonadota</taxon>
        <taxon>Betaproteobacteria</taxon>
        <taxon>Burkholderiales</taxon>
        <taxon>Burkholderiaceae</taxon>
        <taxon>Paraburkholderia</taxon>
    </lineage>
</organism>
<comment type="caution">
    <text evidence="2">The sequence shown here is derived from an EMBL/GenBank/DDBJ whole genome shotgun (WGS) entry which is preliminary data.</text>
</comment>
<feature type="region of interest" description="Disordered" evidence="1">
    <location>
        <begin position="153"/>
        <end position="172"/>
    </location>
</feature>
<name>A0A848IAZ6_9BURK</name>
<evidence type="ECO:0000313" key="2">
    <source>
        <dbReference type="EMBL" id="NML99647.1"/>
    </source>
</evidence>
<reference evidence="2 3" key="1">
    <citation type="submission" date="2020-04" db="EMBL/GenBank/DDBJ databases">
        <title>Paraburkholderia sp. RP-4-7 isolated from soil.</title>
        <authorList>
            <person name="Dahal R.H."/>
        </authorList>
    </citation>
    <scope>NUCLEOTIDE SEQUENCE [LARGE SCALE GENOMIC DNA]</scope>
    <source>
        <strain evidence="2 3">RP-4-7</strain>
    </source>
</reference>
<keyword evidence="3" id="KW-1185">Reference proteome</keyword>
<dbReference type="Proteomes" id="UP000544134">
    <property type="component" value="Unassembled WGS sequence"/>
</dbReference>
<dbReference type="RefSeq" id="WP_169486621.1">
    <property type="nucleotide sequence ID" value="NZ_JABBGJ010000017.1"/>
</dbReference>
<accession>A0A848IAZ6</accession>
<evidence type="ECO:0000313" key="3">
    <source>
        <dbReference type="Proteomes" id="UP000544134"/>
    </source>
</evidence>
<dbReference type="AlphaFoldDB" id="A0A848IAZ6"/>
<dbReference type="EMBL" id="JABBGJ010000017">
    <property type="protein sequence ID" value="NML99647.1"/>
    <property type="molecule type" value="Genomic_DNA"/>
</dbReference>
<proteinExistence type="predicted"/>
<protein>
    <submittedName>
        <fullName evidence="2">Uncharacterized protein</fullName>
    </submittedName>
</protein>
<sequence length="188" mass="20839">MKDRKGKGSERFVGVPFWVMNHPSFRAASHRSRALLLDVLLQYNGRNNGSLVICDKALKPLGWNSRDGLTKAKRELVELGLLVETRQGAKPNRAAWYALSWRQLDVKDGLDISVRSYVTLAAQKIEVRPPHGGLEPASIRPSHGQRVELARPHHGPMRANSDTPPRPPHGQYLEVAIPSAANEGVQHA</sequence>
<gene>
    <name evidence="2" type="ORF">HHL24_17105</name>
</gene>
<evidence type="ECO:0000256" key="1">
    <source>
        <dbReference type="SAM" id="MobiDB-lite"/>
    </source>
</evidence>